<keyword evidence="4" id="KW-1185">Reference proteome</keyword>
<organism evidence="3 4">
    <name type="scientific">Amycolatopsis mongoliensis</name>
    <dbReference type="NCBI Taxonomy" id="715475"/>
    <lineage>
        <taxon>Bacteria</taxon>
        <taxon>Bacillati</taxon>
        <taxon>Actinomycetota</taxon>
        <taxon>Actinomycetes</taxon>
        <taxon>Pseudonocardiales</taxon>
        <taxon>Pseudonocardiaceae</taxon>
        <taxon>Amycolatopsis</taxon>
    </lineage>
</organism>
<dbReference type="Proteomes" id="UP001239397">
    <property type="component" value="Chromosome"/>
</dbReference>
<gene>
    <name evidence="3" type="ORF">QRX60_26660</name>
</gene>
<accession>A0A9Y2NAR9</accession>
<dbReference type="SUPFAM" id="SSF50475">
    <property type="entry name" value="FMN-binding split barrel"/>
    <property type="match status" value="1"/>
</dbReference>
<evidence type="ECO:0000313" key="4">
    <source>
        <dbReference type="Proteomes" id="UP001239397"/>
    </source>
</evidence>
<dbReference type="KEGG" id="amog:QRX60_26660"/>
<dbReference type="RefSeq" id="WP_285994178.1">
    <property type="nucleotide sequence ID" value="NZ_CP127295.1"/>
</dbReference>
<dbReference type="PANTHER" id="PTHR35176">
    <property type="entry name" value="HEME OXYGENASE HI_0854-RELATED"/>
    <property type="match status" value="1"/>
</dbReference>
<dbReference type="InterPro" id="IPR012349">
    <property type="entry name" value="Split_barrel_FMN-bd"/>
</dbReference>
<dbReference type="Gene3D" id="2.30.110.10">
    <property type="entry name" value="Electron Transport, Fmn-binding Protein, Chain A"/>
    <property type="match status" value="1"/>
</dbReference>
<dbReference type="GO" id="GO:0070967">
    <property type="term" value="F:coenzyme F420 binding"/>
    <property type="evidence" value="ECO:0007669"/>
    <property type="project" value="TreeGrafter"/>
</dbReference>
<evidence type="ECO:0000256" key="1">
    <source>
        <dbReference type="ARBA" id="ARBA00023002"/>
    </source>
</evidence>
<dbReference type="GO" id="GO:0016627">
    <property type="term" value="F:oxidoreductase activity, acting on the CH-CH group of donors"/>
    <property type="evidence" value="ECO:0007669"/>
    <property type="project" value="TreeGrafter"/>
</dbReference>
<dbReference type="InterPro" id="IPR011576">
    <property type="entry name" value="Pyridox_Oxase_N"/>
</dbReference>
<dbReference type="NCBIfam" id="TIGR03618">
    <property type="entry name" value="Rv1155_F420"/>
    <property type="match status" value="1"/>
</dbReference>
<keyword evidence="1" id="KW-0560">Oxidoreductase</keyword>
<dbReference type="InterPro" id="IPR019920">
    <property type="entry name" value="F420-binding_dom_put"/>
</dbReference>
<name>A0A9Y2NAR9_9PSEU</name>
<dbReference type="PANTHER" id="PTHR35176:SF4">
    <property type="entry name" value="PYRIDOXAMINE 5'-PHOSPHATE OXIDASE-RELATED FMN-BINDING"/>
    <property type="match status" value="1"/>
</dbReference>
<dbReference type="GO" id="GO:0005829">
    <property type="term" value="C:cytosol"/>
    <property type="evidence" value="ECO:0007669"/>
    <property type="project" value="TreeGrafter"/>
</dbReference>
<proteinExistence type="predicted"/>
<protein>
    <submittedName>
        <fullName evidence="3">PPOX class F420-dependent oxidoreductase</fullName>
    </submittedName>
</protein>
<dbReference type="AlphaFoldDB" id="A0A9Y2NAR9"/>
<dbReference type="InterPro" id="IPR052019">
    <property type="entry name" value="F420H2_bilvrd_red/Heme_oxyg"/>
</dbReference>
<dbReference type="Pfam" id="PF01243">
    <property type="entry name" value="PNPOx_N"/>
    <property type="match status" value="1"/>
</dbReference>
<evidence type="ECO:0000313" key="3">
    <source>
        <dbReference type="EMBL" id="WIX97676.1"/>
    </source>
</evidence>
<feature type="domain" description="Pyridoxamine 5'-phosphate oxidase N-terminal" evidence="2">
    <location>
        <begin position="31"/>
        <end position="145"/>
    </location>
</feature>
<reference evidence="3 4" key="1">
    <citation type="submission" date="2023-06" db="EMBL/GenBank/DDBJ databases">
        <authorList>
            <person name="Oyuntsetseg B."/>
            <person name="Kim S.B."/>
        </authorList>
    </citation>
    <scope>NUCLEOTIDE SEQUENCE [LARGE SCALE GENOMIC DNA]</scope>
    <source>
        <strain evidence="3 4">4-36</strain>
    </source>
</reference>
<sequence>MATPRAERPHMPGYGITAGPAGLLPWSWAETRLRESHDFWLATITPAGRPHLMPVWAVWTGEVLWFSSSLRSVKARNVAAGSAVSIATDDPYEPVVVEGTAEIVTDPAALRGFLDAMNAKYSTAYGEDFLDPAANASMRLRPEKAFGLREKDFTGTPTRWTFP</sequence>
<evidence type="ECO:0000259" key="2">
    <source>
        <dbReference type="Pfam" id="PF01243"/>
    </source>
</evidence>
<dbReference type="EMBL" id="CP127295">
    <property type="protein sequence ID" value="WIX97676.1"/>
    <property type="molecule type" value="Genomic_DNA"/>
</dbReference>